<dbReference type="InterPro" id="IPR016181">
    <property type="entry name" value="Acyl_CoA_acyltransferase"/>
</dbReference>
<organism evidence="2 3">
    <name type="scientific">Pedobacter agri</name>
    <dbReference type="NCBI Taxonomy" id="454586"/>
    <lineage>
        <taxon>Bacteria</taxon>
        <taxon>Pseudomonadati</taxon>
        <taxon>Bacteroidota</taxon>
        <taxon>Sphingobacteriia</taxon>
        <taxon>Sphingobacteriales</taxon>
        <taxon>Sphingobacteriaceae</taxon>
        <taxon>Pedobacter</taxon>
    </lineage>
</organism>
<keyword evidence="2" id="KW-0012">Acyltransferase</keyword>
<dbReference type="InterPro" id="IPR050644">
    <property type="entry name" value="PG_Glycine_Bridge_Synth"/>
</dbReference>
<evidence type="ECO:0000313" key="3">
    <source>
        <dbReference type="Proteomes" id="UP001142592"/>
    </source>
</evidence>
<sequence>MSIIEDNASATVRTLTIDQKSDWVDLVNRAVETDFYHSWHYHALAKTGTPLLFVHQERDDFIALPLLKREISKTSYFDLHSVYGYSGPISNFTFANIPSKLRARFKNSFLNFLEAENIVSVFSKMHPFFEQEIVLEQFDGLHDNGKTVAIDLRNPIEIQRKKYRQTTLDSVKKCRKMGFQIKDCSAQEQIAAFTLLYQQNMHRINASEFYLFTEEYFTKLLNTDEYLAKLILVYDGDKIICGSIIMCNNGIIQGHLIATNSQYLRYSPAKFLVDEVSLLGRTIGMSYYHLGGGLGFKENSLFEWKLGFSDLTLDYKSWRYIANPIAYNDLVLQTGNSIDDKVDFFPLYRMSNQ</sequence>
<dbReference type="Pfam" id="PF13480">
    <property type="entry name" value="Acetyltransf_6"/>
    <property type="match status" value="1"/>
</dbReference>
<comment type="caution">
    <text evidence="2">The sequence shown here is derived from an EMBL/GenBank/DDBJ whole genome shotgun (WGS) entry which is preliminary data.</text>
</comment>
<reference evidence="2" key="1">
    <citation type="submission" date="2022-11" db="EMBL/GenBank/DDBJ databases">
        <authorList>
            <person name="Graham C."/>
            <person name="Newman J.D."/>
        </authorList>
    </citation>
    <scope>NUCLEOTIDE SEQUENCE</scope>
    <source>
        <strain evidence="2">DSM 19486</strain>
    </source>
</reference>
<keyword evidence="3" id="KW-1185">Reference proteome</keyword>
<dbReference type="SUPFAM" id="SSF55729">
    <property type="entry name" value="Acyl-CoA N-acyltransferases (Nat)"/>
    <property type="match status" value="1"/>
</dbReference>
<dbReference type="InterPro" id="IPR038740">
    <property type="entry name" value="BioF2-like_GNAT_dom"/>
</dbReference>
<evidence type="ECO:0000313" key="2">
    <source>
        <dbReference type="EMBL" id="MCX3265302.1"/>
    </source>
</evidence>
<dbReference type="GO" id="GO:0016746">
    <property type="term" value="F:acyltransferase activity"/>
    <property type="evidence" value="ECO:0007669"/>
    <property type="project" value="UniProtKB-KW"/>
</dbReference>
<dbReference type="EC" id="2.3.1.-" evidence="2"/>
<gene>
    <name evidence="2" type="ORF">OQZ29_11130</name>
</gene>
<dbReference type="PANTHER" id="PTHR36174">
    <property type="entry name" value="LIPID II:GLYCINE GLYCYLTRANSFERASE"/>
    <property type="match status" value="1"/>
</dbReference>
<dbReference type="EMBL" id="JAPJUH010000003">
    <property type="protein sequence ID" value="MCX3265302.1"/>
    <property type="molecule type" value="Genomic_DNA"/>
</dbReference>
<evidence type="ECO:0000259" key="1">
    <source>
        <dbReference type="Pfam" id="PF13480"/>
    </source>
</evidence>
<dbReference type="Gene3D" id="3.40.630.30">
    <property type="match status" value="1"/>
</dbReference>
<name>A0A9X3I8X4_9SPHI</name>
<protein>
    <submittedName>
        <fullName evidence="2">GNAT family N-acetyltransferase</fullName>
        <ecNumber evidence="2">2.3.1.-</ecNumber>
    </submittedName>
</protein>
<dbReference type="Proteomes" id="UP001142592">
    <property type="component" value="Unassembled WGS sequence"/>
</dbReference>
<dbReference type="AlphaFoldDB" id="A0A9X3I8X4"/>
<dbReference type="PANTHER" id="PTHR36174:SF1">
    <property type="entry name" value="LIPID II:GLYCINE GLYCYLTRANSFERASE"/>
    <property type="match status" value="1"/>
</dbReference>
<proteinExistence type="predicted"/>
<feature type="domain" description="BioF2-like acetyltransferase" evidence="1">
    <location>
        <begin position="161"/>
        <end position="293"/>
    </location>
</feature>
<dbReference type="RefSeq" id="WP_010600896.1">
    <property type="nucleotide sequence ID" value="NZ_JAPJUH010000003.1"/>
</dbReference>
<keyword evidence="2" id="KW-0808">Transferase</keyword>
<accession>A0A9X3I8X4</accession>